<dbReference type="RefSeq" id="WP_147764635.1">
    <property type="nucleotide sequence ID" value="NZ_BPQG01000067.1"/>
</dbReference>
<evidence type="ECO:0000313" key="4">
    <source>
        <dbReference type="Proteomes" id="UP001055117"/>
    </source>
</evidence>
<evidence type="ECO:0000313" key="3">
    <source>
        <dbReference type="EMBL" id="GJD46093.1"/>
    </source>
</evidence>
<gene>
    <name evidence="3" type="ORF">AFCDBAGC_3973</name>
</gene>
<feature type="chain" id="PRO_5046379020" evidence="2">
    <location>
        <begin position="27"/>
        <end position="87"/>
    </location>
</feature>
<evidence type="ECO:0000256" key="2">
    <source>
        <dbReference type="SAM" id="SignalP"/>
    </source>
</evidence>
<name>A0ABQ4QLH1_9HYPH</name>
<accession>A0ABQ4QLH1</accession>
<protein>
    <submittedName>
        <fullName evidence="3">Uncharacterized protein</fullName>
    </submittedName>
</protein>
<organism evidence="3 4">
    <name type="scientific">Methylobacterium cerastii</name>
    <dbReference type="NCBI Taxonomy" id="932741"/>
    <lineage>
        <taxon>Bacteria</taxon>
        <taxon>Pseudomonadati</taxon>
        <taxon>Pseudomonadota</taxon>
        <taxon>Alphaproteobacteria</taxon>
        <taxon>Hyphomicrobiales</taxon>
        <taxon>Methylobacteriaceae</taxon>
        <taxon>Methylobacterium</taxon>
    </lineage>
</organism>
<feature type="region of interest" description="Disordered" evidence="1">
    <location>
        <begin position="25"/>
        <end position="54"/>
    </location>
</feature>
<keyword evidence="4" id="KW-1185">Reference proteome</keyword>
<reference evidence="3 4" key="1">
    <citation type="journal article" date="2021" name="Front. Microbiol.">
        <title>Comprehensive Comparative Genomics and Phenotyping of Methylobacterium Species.</title>
        <authorList>
            <person name="Alessa O."/>
            <person name="Ogura Y."/>
            <person name="Fujitani Y."/>
            <person name="Takami H."/>
            <person name="Hayashi T."/>
            <person name="Sahin N."/>
            <person name="Tani A."/>
        </authorList>
    </citation>
    <scope>NUCLEOTIDE SEQUENCE [LARGE SCALE GENOMIC DNA]</scope>
    <source>
        <strain evidence="3 4">DSM 23679</strain>
    </source>
</reference>
<sequence>MPVRTSLPLAALAGLLATLAAGPAAAQGPGYAEAPPRFAPRRLPPRPLPGFDRGYGVHAGPRAYGPVVRAYLPRNDSVPMYNEPPPR</sequence>
<comment type="caution">
    <text evidence="3">The sequence shown here is derived from an EMBL/GenBank/DDBJ whole genome shotgun (WGS) entry which is preliminary data.</text>
</comment>
<keyword evidence="2" id="KW-0732">Signal</keyword>
<evidence type="ECO:0000256" key="1">
    <source>
        <dbReference type="SAM" id="MobiDB-lite"/>
    </source>
</evidence>
<feature type="compositionally biased region" description="Low complexity" evidence="1">
    <location>
        <begin position="25"/>
        <end position="36"/>
    </location>
</feature>
<dbReference type="Proteomes" id="UP001055117">
    <property type="component" value="Unassembled WGS sequence"/>
</dbReference>
<proteinExistence type="predicted"/>
<dbReference type="EMBL" id="BPQG01000067">
    <property type="protein sequence ID" value="GJD46093.1"/>
    <property type="molecule type" value="Genomic_DNA"/>
</dbReference>
<feature type="signal peptide" evidence="2">
    <location>
        <begin position="1"/>
        <end position="26"/>
    </location>
</feature>